<feature type="chain" id="PRO_5011527683" evidence="1">
    <location>
        <begin position="24"/>
        <end position="595"/>
    </location>
</feature>
<dbReference type="AlphaFoldDB" id="A0A1I6M4N6"/>
<gene>
    <name evidence="2" type="ORF">SAMN05421771_1825</name>
</gene>
<dbReference type="STRING" id="474950.SAMN05421771_1825"/>
<keyword evidence="1" id="KW-0732">Signal</keyword>
<dbReference type="Proteomes" id="UP000199024">
    <property type="component" value="Unassembled WGS sequence"/>
</dbReference>
<evidence type="ECO:0000313" key="2">
    <source>
        <dbReference type="EMBL" id="SFS10641.1"/>
    </source>
</evidence>
<dbReference type="NCBIfam" id="TIGR03436">
    <property type="entry name" value="acidobact_VWFA"/>
    <property type="match status" value="1"/>
</dbReference>
<evidence type="ECO:0000256" key="1">
    <source>
        <dbReference type="SAM" id="SignalP"/>
    </source>
</evidence>
<evidence type="ECO:0000313" key="3">
    <source>
        <dbReference type="Proteomes" id="UP000199024"/>
    </source>
</evidence>
<dbReference type="EMBL" id="FOZL01000001">
    <property type="protein sequence ID" value="SFS10641.1"/>
    <property type="molecule type" value="Genomic_DNA"/>
</dbReference>
<sequence>MSSRISAPGVLLLLSVFSSPLWAQDVTVLQARSRIVVVDVVATDSKGNPVKGLTAADFQLLEDKVPQTIRHFDEHATVAGDAPAISTPKMAPNTFTNVVMAPQGSALNVILVDALNTPREAQPMLRSQLGEVVDKLPPNTRVAVFALSDRVVMLQSFTSDPAVLKAVLTQRKRMPASASLQAQGGGAGLVGSDQIVGAFDPGTPIAMFERSITNIVGDQQIGMTLDALQEIGQYLAALPGRKNLIWLSGSFPVDFIPDINSAGGLGTFSSMRFYAEEMRKVSSELARSQVAVYPIDANGVQIDPAYTSALPGRPAGAVENDPGYNSRMSSAFSTHLEKVHGEMRQMGEQTGGHAFYGSNNLARFVNQAIERGANYYTLTYVPTNTNWNGGPRSIQVEMVHGKKINLEYRTGYLATDKTVTANNQQTTPESQRTAFSTVAASMKRGAPTPTEILFKIRVTPSGVIDPPAKAEVPVGAGPLAAVSRKQQRRYKVDYAVNPEDLHWRVDNGVRDATVEFMMVGYDRDGSVLNSASRTLSLKLTEANYAAAVKGGLQLAQEIAMPAKGDYYLRIGVMDKETNHVGSVEVSTATLVMPRS</sequence>
<proteinExistence type="predicted"/>
<keyword evidence="3" id="KW-1185">Reference proteome</keyword>
<protein>
    <submittedName>
        <fullName evidence="2">VWFA-related domain-containing protein</fullName>
    </submittedName>
</protein>
<dbReference type="RefSeq" id="WP_175528934.1">
    <property type="nucleotide sequence ID" value="NZ_FOZL01000001.1"/>
</dbReference>
<feature type="signal peptide" evidence="1">
    <location>
        <begin position="1"/>
        <end position="23"/>
    </location>
</feature>
<reference evidence="2 3" key="1">
    <citation type="submission" date="2016-10" db="EMBL/GenBank/DDBJ databases">
        <authorList>
            <person name="de Groot N.N."/>
        </authorList>
    </citation>
    <scope>NUCLEOTIDE SEQUENCE [LARGE SCALE GENOMIC DNA]</scope>
    <source>
        <strain evidence="2 3">DSM 21001</strain>
    </source>
</reference>
<dbReference type="InterPro" id="IPR017802">
    <property type="entry name" value="VWFA-rel_acidobac-type"/>
</dbReference>
<organism evidence="2 3">
    <name type="scientific">Granulicella pectinivorans</name>
    <dbReference type="NCBI Taxonomy" id="474950"/>
    <lineage>
        <taxon>Bacteria</taxon>
        <taxon>Pseudomonadati</taxon>
        <taxon>Acidobacteriota</taxon>
        <taxon>Terriglobia</taxon>
        <taxon>Terriglobales</taxon>
        <taxon>Acidobacteriaceae</taxon>
        <taxon>Granulicella</taxon>
    </lineage>
</organism>
<name>A0A1I6M4N6_9BACT</name>
<accession>A0A1I6M4N6</accession>